<sequence>MSIADVKKTTEKKMHKSLEALRVDLAKVRTGRAHIGLLDHVQVEYYGSMVPINTVANVTLIDARALGVQTWEKGMAAKVEKAIRDCDLGLNPSSQGDLIRVPMPALTEDRRRDLIKVVKAEAEGAKVAIRNLRRDAMATLKEMLKNKECSEDEEHRAQDDIQKLTDRHVAEVDQQLSHKETELMAI</sequence>
<dbReference type="PATRIC" id="fig|1454003.3.peg.568"/>
<dbReference type="FunFam" id="1.10.132.20:FF:000001">
    <property type="entry name" value="Ribosome-recycling factor"/>
    <property type="match status" value="1"/>
</dbReference>
<proteinExistence type="inferred from homology"/>
<dbReference type="InterPro" id="IPR036191">
    <property type="entry name" value="RRF_sf"/>
</dbReference>
<dbReference type="EMBL" id="JEMX01000011">
    <property type="protein sequence ID" value="EXI82445.1"/>
    <property type="molecule type" value="Genomic_DNA"/>
</dbReference>
<comment type="similarity">
    <text evidence="2 6">Belongs to the RRF family.</text>
</comment>
<dbReference type="STRING" id="1454003.AW10_00553"/>
<evidence type="ECO:0000256" key="3">
    <source>
        <dbReference type="ARBA" id="ARBA00022490"/>
    </source>
</evidence>
<dbReference type="AlphaFoldDB" id="A0A011PZV2"/>
<dbReference type="PANTHER" id="PTHR20982">
    <property type="entry name" value="RIBOSOME RECYCLING FACTOR"/>
    <property type="match status" value="1"/>
</dbReference>
<name>A0A011PZV2_9PROT</name>
<reference evidence="9 10" key="1">
    <citation type="submission" date="2014-02" db="EMBL/GenBank/DDBJ databases">
        <title>Expanding our view of genomic diversity in Candidatus Accumulibacter clades.</title>
        <authorList>
            <person name="Skennerton C.T."/>
            <person name="Barr J.J."/>
            <person name="Slater F.R."/>
            <person name="Bond P.L."/>
            <person name="Tyson G.W."/>
        </authorList>
    </citation>
    <scope>NUCLEOTIDE SEQUENCE [LARGE SCALE GENOMIC DNA]</scope>
    <source>
        <strain evidence="10">BA-92</strain>
    </source>
</reference>
<dbReference type="InterPro" id="IPR023584">
    <property type="entry name" value="Ribosome_recyc_fac_dom"/>
</dbReference>
<dbReference type="GO" id="GO:0002184">
    <property type="term" value="P:cytoplasmic translational termination"/>
    <property type="evidence" value="ECO:0007669"/>
    <property type="project" value="TreeGrafter"/>
</dbReference>
<evidence type="ECO:0000313" key="9">
    <source>
        <dbReference type="EMBL" id="EXI82445.1"/>
    </source>
</evidence>
<evidence type="ECO:0000256" key="6">
    <source>
        <dbReference type="HAMAP-Rule" id="MF_00040"/>
    </source>
</evidence>
<comment type="subcellular location">
    <subcellularLocation>
        <location evidence="1 6">Cytoplasm</location>
    </subcellularLocation>
</comment>
<keyword evidence="4 6" id="KW-0648">Protein biosynthesis</keyword>
<feature type="coiled-coil region" evidence="7">
    <location>
        <begin position="115"/>
        <end position="167"/>
    </location>
</feature>
<dbReference type="PANTHER" id="PTHR20982:SF3">
    <property type="entry name" value="MITOCHONDRIAL RIBOSOME RECYCLING FACTOR PSEUDO 1"/>
    <property type="match status" value="1"/>
</dbReference>
<evidence type="ECO:0000256" key="1">
    <source>
        <dbReference type="ARBA" id="ARBA00004496"/>
    </source>
</evidence>
<organism evidence="9 10">
    <name type="scientific">Candidatus Accumulibacter appositus</name>
    <dbReference type="NCBI Taxonomy" id="1454003"/>
    <lineage>
        <taxon>Bacteria</taxon>
        <taxon>Pseudomonadati</taxon>
        <taxon>Pseudomonadota</taxon>
        <taxon>Betaproteobacteria</taxon>
        <taxon>Candidatus Accumulibacter</taxon>
    </lineage>
</organism>
<evidence type="ECO:0000256" key="7">
    <source>
        <dbReference type="SAM" id="Coils"/>
    </source>
</evidence>
<evidence type="ECO:0000259" key="8">
    <source>
        <dbReference type="Pfam" id="PF01765"/>
    </source>
</evidence>
<keyword evidence="3 6" id="KW-0963">Cytoplasm</keyword>
<evidence type="ECO:0000313" key="10">
    <source>
        <dbReference type="Proteomes" id="UP000021816"/>
    </source>
</evidence>
<gene>
    <name evidence="6 9" type="primary">frr</name>
    <name evidence="9" type="ORF">AW10_00553</name>
</gene>
<dbReference type="Gene3D" id="3.30.1360.40">
    <property type="match status" value="1"/>
</dbReference>
<dbReference type="FunFam" id="3.30.1360.40:FF:000001">
    <property type="entry name" value="Ribosome-recycling factor"/>
    <property type="match status" value="1"/>
</dbReference>
<keyword evidence="7" id="KW-0175">Coiled coil</keyword>
<dbReference type="InterPro" id="IPR002661">
    <property type="entry name" value="Ribosome_recyc_fac"/>
</dbReference>
<evidence type="ECO:0000256" key="2">
    <source>
        <dbReference type="ARBA" id="ARBA00005912"/>
    </source>
</evidence>
<evidence type="ECO:0000256" key="4">
    <source>
        <dbReference type="ARBA" id="ARBA00022917"/>
    </source>
</evidence>
<comment type="function">
    <text evidence="5 6">Responsible for the release of ribosomes from messenger RNA at the termination of protein biosynthesis. May increase the efficiency of translation by recycling ribosomes from one round of translation to another.</text>
</comment>
<feature type="domain" description="Ribosome recycling factor" evidence="8">
    <location>
        <begin position="23"/>
        <end position="184"/>
    </location>
</feature>
<dbReference type="Pfam" id="PF01765">
    <property type="entry name" value="RRF"/>
    <property type="match status" value="1"/>
</dbReference>
<dbReference type="Gene3D" id="1.10.132.20">
    <property type="entry name" value="Ribosome-recycling factor"/>
    <property type="match status" value="1"/>
</dbReference>
<dbReference type="Proteomes" id="UP000021816">
    <property type="component" value="Unassembled WGS sequence"/>
</dbReference>
<comment type="caution">
    <text evidence="9">The sequence shown here is derived from an EMBL/GenBank/DDBJ whole genome shotgun (WGS) entry which is preliminary data.</text>
</comment>
<dbReference type="HAMAP" id="MF_00040">
    <property type="entry name" value="RRF"/>
    <property type="match status" value="1"/>
</dbReference>
<dbReference type="SUPFAM" id="SSF55194">
    <property type="entry name" value="Ribosome recycling factor, RRF"/>
    <property type="match status" value="1"/>
</dbReference>
<accession>A0A011PZV2</accession>
<dbReference type="GO" id="GO:0005829">
    <property type="term" value="C:cytosol"/>
    <property type="evidence" value="ECO:0007669"/>
    <property type="project" value="GOC"/>
</dbReference>
<protein>
    <recommendedName>
        <fullName evidence="6">Ribosome-recycling factor</fullName>
        <shortName evidence="6">RRF</shortName>
    </recommendedName>
    <alternativeName>
        <fullName evidence="6">Ribosome-releasing factor</fullName>
    </alternativeName>
</protein>
<evidence type="ECO:0000256" key="5">
    <source>
        <dbReference type="ARBA" id="ARBA00025050"/>
    </source>
</evidence>
<dbReference type="NCBIfam" id="TIGR00496">
    <property type="entry name" value="frr"/>
    <property type="match status" value="1"/>
</dbReference>
<dbReference type="CDD" id="cd00520">
    <property type="entry name" value="RRF"/>
    <property type="match status" value="1"/>
</dbReference>
<dbReference type="GO" id="GO:0043023">
    <property type="term" value="F:ribosomal large subunit binding"/>
    <property type="evidence" value="ECO:0007669"/>
    <property type="project" value="TreeGrafter"/>
</dbReference>